<feature type="compositionally biased region" description="Low complexity" evidence="1">
    <location>
        <begin position="8"/>
        <end position="24"/>
    </location>
</feature>
<evidence type="ECO:0000313" key="3">
    <source>
        <dbReference type="Proteomes" id="UP000000763"/>
    </source>
</evidence>
<reference evidence="3" key="2">
    <citation type="journal article" date="2008" name="Nucleic Acids Res.">
        <title>The rice annotation project database (RAP-DB): 2008 update.</title>
        <authorList>
            <consortium name="The rice annotation project (RAP)"/>
        </authorList>
    </citation>
    <scope>GENOME REANNOTATION</scope>
    <source>
        <strain evidence="3">cv. Nipponbare</strain>
    </source>
</reference>
<reference evidence="3" key="1">
    <citation type="journal article" date="2005" name="Nature">
        <title>The map-based sequence of the rice genome.</title>
        <authorList>
            <consortium name="International rice genome sequencing project (IRGSP)"/>
            <person name="Matsumoto T."/>
            <person name="Wu J."/>
            <person name="Kanamori H."/>
            <person name="Katayose Y."/>
            <person name="Fujisawa M."/>
            <person name="Namiki N."/>
            <person name="Mizuno H."/>
            <person name="Yamamoto K."/>
            <person name="Antonio B.A."/>
            <person name="Baba T."/>
            <person name="Sakata K."/>
            <person name="Nagamura Y."/>
            <person name="Aoki H."/>
            <person name="Arikawa K."/>
            <person name="Arita K."/>
            <person name="Bito T."/>
            <person name="Chiden Y."/>
            <person name="Fujitsuka N."/>
            <person name="Fukunaka R."/>
            <person name="Hamada M."/>
            <person name="Harada C."/>
            <person name="Hayashi A."/>
            <person name="Hijishita S."/>
            <person name="Honda M."/>
            <person name="Hosokawa S."/>
            <person name="Ichikawa Y."/>
            <person name="Idonuma A."/>
            <person name="Iijima M."/>
            <person name="Ikeda M."/>
            <person name="Ikeno M."/>
            <person name="Ito K."/>
            <person name="Ito S."/>
            <person name="Ito T."/>
            <person name="Ito Y."/>
            <person name="Ito Y."/>
            <person name="Iwabuchi A."/>
            <person name="Kamiya K."/>
            <person name="Karasawa W."/>
            <person name="Kurita K."/>
            <person name="Katagiri S."/>
            <person name="Kikuta A."/>
            <person name="Kobayashi H."/>
            <person name="Kobayashi N."/>
            <person name="Machita K."/>
            <person name="Maehara T."/>
            <person name="Masukawa M."/>
            <person name="Mizubayashi T."/>
            <person name="Mukai Y."/>
            <person name="Nagasaki H."/>
            <person name="Nagata Y."/>
            <person name="Naito S."/>
            <person name="Nakashima M."/>
            <person name="Nakama Y."/>
            <person name="Nakamichi Y."/>
            <person name="Nakamura M."/>
            <person name="Meguro A."/>
            <person name="Negishi M."/>
            <person name="Ohta I."/>
            <person name="Ohta T."/>
            <person name="Okamoto M."/>
            <person name="Ono N."/>
            <person name="Saji S."/>
            <person name="Sakaguchi M."/>
            <person name="Sakai K."/>
            <person name="Shibata M."/>
            <person name="Shimokawa T."/>
            <person name="Song J."/>
            <person name="Takazaki Y."/>
            <person name="Terasawa K."/>
            <person name="Tsugane M."/>
            <person name="Tsuji K."/>
            <person name="Ueda S."/>
            <person name="Waki K."/>
            <person name="Yamagata H."/>
            <person name="Yamamoto M."/>
            <person name="Yamamoto S."/>
            <person name="Yamane H."/>
            <person name="Yoshiki S."/>
            <person name="Yoshihara R."/>
            <person name="Yukawa K."/>
            <person name="Zhong H."/>
            <person name="Yano M."/>
            <person name="Yuan Q."/>
            <person name="Ouyang S."/>
            <person name="Liu J."/>
            <person name="Jones K.M."/>
            <person name="Gansberger K."/>
            <person name="Moffat K."/>
            <person name="Hill J."/>
            <person name="Bera J."/>
            <person name="Fadrosh D."/>
            <person name="Jin S."/>
            <person name="Johri S."/>
            <person name="Kim M."/>
            <person name="Overton L."/>
            <person name="Reardon M."/>
            <person name="Tsitrin T."/>
            <person name="Vuong H."/>
            <person name="Weaver B."/>
            <person name="Ciecko A."/>
            <person name="Tallon L."/>
            <person name="Jackson J."/>
            <person name="Pai G."/>
            <person name="Aken S.V."/>
            <person name="Utterback T."/>
            <person name="Reidmuller S."/>
            <person name="Feldblyum T."/>
            <person name="Hsiao J."/>
            <person name="Zismann V."/>
            <person name="Iobst S."/>
            <person name="de Vazeille A.R."/>
            <person name="Buell C.R."/>
            <person name="Ying K."/>
            <person name="Li Y."/>
            <person name="Lu T."/>
            <person name="Huang Y."/>
            <person name="Zhao Q."/>
            <person name="Feng Q."/>
            <person name="Zhang L."/>
            <person name="Zhu J."/>
            <person name="Weng Q."/>
            <person name="Mu J."/>
            <person name="Lu Y."/>
            <person name="Fan D."/>
            <person name="Liu Y."/>
            <person name="Guan J."/>
            <person name="Zhang Y."/>
            <person name="Yu S."/>
            <person name="Liu X."/>
            <person name="Zhang Y."/>
            <person name="Hong G."/>
            <person name="Han B."/>
            <person name="Choisne N."/>
            <person name="Demange N."/>
            <person name="Orjeda G."/>
            <person name="Samain S."/>
            <person name="Cattolico L."/>
            <person name="Pelletier E."/>
            <person name="Couloux A."/>
            <person name="Segurens B."/>
            <person name="Wincker P."/>
            <person name="D'Hont A."/>
            <person name="Scarpelli C."/>
            <person name="Weissenbach J."/>
            <person name="Salanoubat M."/>
            <person name="Quetier F."/>
            <person name="Yu Y."/>
            <person name="Kim H.R."/>
            <person name="Rambo T."/>
            <person name="Currie J."/>
            <person name="Collura K."/>
            <person name="Luo M."/>
            <person name="Yang T."/>
            <person name="Ammiraju J.S.S."/>
            <person name="Engler F."/>
            <person name="Soderlund C."/>
            <person name="Wing R.A."/>
            <person name="Palmer L.E."/>
            <person name="de la Bastide M."/>
            <person name="Spiegel L."/>
            <person name="Nascimento L."/>
            <person name="Zutavern T."/>
            <person name="O'Shaughnessy A."/>
            <person name="Dike S."/>
            <person name="Dedhia N."/>
            <person name="Preston R."/>
            <person name="Balija V."/>
            <person name="McCombie W.R."/>
            <person name="Chow T."/>
            <person name="Chen H."/>
            <person name="Chung M."/>
            <person name="Chen C."/>
            <person name="Shaw J."/>
            <person name="Wu H."/>
            <person name="Hsiao K."/>
            <person name="Chao Y."/>
            <person name="Chu M."/>
            <person name="Cheng C."/>
            <person name="Hour A."/>
            <person name="Lee P."/>
            <person name="Lin S."/>
            <person name="Lin Y."/>
            <person name="Liou J."/>
            <person name="Liu S."/>
            <person name="Hsing Y."/>
            <person name="Raghuvanshi S."/>
            <person name="Mohanty A."/>
            <person name="Bharti A.K."/>
            <person name="Gaur A."/>
            <person name="Gupta V."/>
            <person name="Kumar D."/>
            <person name="Ravi V."/>
            <person name="Vij S."/>
            <person name="Kapur A."/>
            <person name="Khurana P."/>
            <person name="Khurana P."/>
            <person name="Khurana J.P."/>
            <person name="Tyagi A.K."/>
            <person name="Gaikwad K."/>
            <person name="Singh A."/>
            <person name="Dalal V."/>
            <person name="Srivastava S."/>
            <person name="Dixit A."/>
            <person name="Pal A.K."/>
            <person name="Ghazi I.A."/>
            <person name="Yadav M."/>
            <person name="Pandit A."/>
            <person name="Bhargava A."/>
            <person name="Sureshbabu K."/>
            <person name="Batra K."/>
            <person name="Sharma T.R."/>
            <person name="Mohapatra T."/>
            <person name="Singh N.K."/>
            <person name="Messing J."/>
            <person name="Nelson A.B."/>
            <person name="Fuks G."/>
            <person name="Kavchok S."/>
            <person name="Keizer G."/>
            <person name="Linton E."/>
            <person name="Llaca V."/>
            <person name="Song R."/>
            <person name="Tanyolac B."/>
            <person name="Young S."/>
            <person name="Ho-Il K."/>
            <person name="Hahn J.H."/>
            <person name="Sangsakoo G."/>
            <person name="Vanavichit A."/>
            <person name="de Mattos Luiz.A.T."/>
            <person name="Zimmer P.D."/>
            <person name="Malone G."/>
            <person name="Dellagostin O."/>
            <person name="de Oliveira A.C."/>
            <person name="Bevan M."/>
            <person name="Bancroft I."/>
            <person name="Minx P."/>
            <person name="Cordum H."/>
            <person name="Wilson R."/>
            <person name="Cheng Z."/>
            <person name="Jin W."/>
            <person name="Jiang J."/>
            <person name="Leong S.A."/>
            <person name="Iwama H."/>
            <person name="Gojobori T."/>
            <person name="Itoh T."/>
            <person name="Niimura Y."/>
            <person name="Fujii Y."/>
            <person name="Habara T."/>
            <person name="Sakai H."/>
            <person name="Sato Y."/>
            <person name="Wilson G."/>
            <person name="Kumar K."/>
            <person name="McCouch S."/>
            <person name="Juretic N."/>
            <person name="Hoen D."/>
            <person name="Wright S."/>
            <person name="Bruskiewich R."/>
            <person name="Bureau T."/>
            <person name="Miyao A."/>
            <person name="Hirochika H."/>
            <person name="Nishikawa T."/>
            <person name="Kadowaki K."/>
            <person name="Sugiura M."/>
            <person name="Burr B."/>
            <person name="Sasaki T."/>
        </authorList>
    </citation>
    <scope>NUCLEOTIDE SEQUENCE [LARGE SCALE GENOMIC DNA]</scope>
    <source>
        <strain evidence="3">cv. Nipponbare</strain>
    </source>
</reference>
<gene>
    <name evidence="2" type="primary">P0476C12.3</name>
</gene>
<protein>
    <submittedName>
        <fullName evidence="2">Uncharacterized protein</fullName>
    </submittedName>
</protein>
<name>Q6Z879_ORYSJ</name>
<dbReference type="Proteomes" id="UP000000763">
    <property type="component" value="Chromosome 2"/>
</dbReference>
<evidence type="ECO:0000313" key="2">
    <source>
        <dbReference type="EMBL" id="BAD15682.1"/>
    </source>
</evidence>
<dbReference type="EMBL" id="AP004789">
    <property type="protein sequence ID" value="BAD15682.1"/>
    <property type="molecule type" value="Genomic_DNA"/>
</dbReference>
<organism evidence="2 3">
    <name type="scientific">Oryza sativa subsp. japonica</name>
    <name type="common">Rice</name>
    <dbReference type="NCBI Taxonomy" id="39947"/>
    <lineage>
        <taxon>Eukaryota</taxon>
        <taxon>Viridiplantae</taxon>
        <taxon>Streptophyta</taxon>
        <taxon>Embryophyta</taxon>
        <taxon>Tracheophyta</taxon>
        <taxon>Spermatophyta</taxon>
        <taxon>Magnoliopsida</taxon>
        <taxon>Liliopsida</taxon>
        <taxon>Poales</taxon>
        <taxon>Poaceae</taxon>
        <taxon>BOP clade</taxon>
        <taxon>Oryzoideae</taxon>
        <taxon>Oryzeae</taxon>
        <taxon>Oryzinae</taxon>
        <taxon>Oryza</taxon>
        <taxon>Oryza sativa</taxon>
    </lineage>
</organism>
<proteinExistence type="predicted"/>
<accession>Q6Z879</accession>
<dbReference type="AlphaFoldDB" id="Q6Z879"/>
<evidence type="ECO:0000256" key="1">
    <source>
        <dbReference type="SAM" id="MobiDB-lite"/>
    </source>
</evidence>
<sequence>MRLRRGGSAVAVHRSSVASCGAQQRGKRRQRGWRLRRTTNGEIRDNRAQIEGIISAPRGEQCHARRP</sequence>
<feature type="region of interest" description="Disordered" evidence="1">
    <location>
        <begin position="1"/>
        <end position="32"/>
    </location>
</feature>